<feature type="domain" description="K Homology" evidence="4">
    <location>
        <begin position="299"/>
        <end position="370"/>
    </location>
</feature>
<feature type="region of interest" description="Disordered" evidence="3">
    <location>
        <begin position="487"/>
        <end position="511"/>
    </location>
</feature>
<dbReference type="GO" id="GO:0003723">
    <property type="term" value="F:RNA binding"/>
    <property type="evidence" value="ECO:0007669"/>
    <property type="project" value="UniProtKB-UniRule"/>
</dbReference>
<evidence type="ECO:0000256" key="2">
    <source>
        <dbReference type="PROSITE-ProRule" id="PRU00117"/>
    </source>
</evidence>
<feature type="compositionally biased region" description="Polar residues" evidence="3">
    <location>
        <begin position="33"/>
        <end position="52"/>
    </location>
</feature>
<keyword evidence="2" id="KW-0694">RNA-binding</keyword>
<feature type="domain" description="K Homology" evidence="4">
    <location>
        <begin position="111"/>
        <end position="183"/>
    </location>
</feature>
<keyword evidence="1" id="KW-0677">Repeat</keyword>
<dbReference type="PROSITE" id="PS50084">
    <property type="entry name" value="KH_TYPE_1"/>
    <property type="match status" value="3"/>
</dbReference>
<evidence type="ECO:0000256" key="3">
    <source>
        <dbReference type="SAM" id="MobiDB-lite"/>
    </source>
</evidence>
<gene>
    <name evidence="5" type="ORF">CcCBS67573_g06565</name>
</gene>
<feature type="compositionally biased region" description="Low complexity" evidence="3">
    <location>
        <begin position="487"/>
        <end position="499"/>
    </location>
</feature>
<dbReference type="PANTHER" id="PTHR10288">
    <property type="entry name" value="KH DOMAIN CONTAINING RNA BINDING PROTEIN"/>
    <property type="match status" value="1"/>
</dbReference>
<proteinExistence type="predicted"/>
<dbReference type="STRING" id="246404.A0A507F2G6"/>
<feature type="domain" description="K Homology" evidence="4">
    <location>
        <begin position="201"/>
        <end position="273"/>
    </location>
</feature>
<evidence type="ECO:0000313" key="6">
    <source>
        <dbReference type="Proteomes" id="UP000320333"/>
    </source>
</evidence>
<protein>
    <recommendedName>
        <fullName evidence="4">K Homology domain-containing protein</fullName>
    </recommendedName>
</protein>
<keyword evidence="6" id="KW-1185">Reference proteome</keyword>
<dbReference type="Gene3D" id="3.30.1370.10">
    <property type="entry name" value="K Homology domain, type 1"/>
    <property type="match status" value="3"/>
</dbReference>
<dbReference type="Proteomes" id="UP000320333">
    <property type="component" value="Unassembled WGS sequence"/>
</dbReference>
<dbReference type="EMBL" id="QEAP01000287">
    <property type="protein sequence ID" value="TPX70324.1"/>
    <property type="molecule type" value="Genomic_DNA"/>
</dbReference>
<sequence>MNEAGAISDISSAVERAKAVAAKLTAAARASGQIATASTGSNSTPIASSSYSSKRRHDDDDDYASKRNQFDRDEYKDIPSSGFKPKHGLGSDDATNSFLAKLGLTGGLVSTKISKEIAIPASMVGLIIGRGGETLKRIQSESGVVKIQFSEEHQNGDPERRTTLIGTEAEVERARAMIMELVDGGNRREMERGGGGGYGPRGTVFAMEVPADRVGLVIGRGGETIKMLQAKTGARITVLQDGPNMQPGTKIVNIQGSDDQIEEAKRMVDDIVTARVMVGGGGGQYSGGGGGGGYQPPPGQEMEEVRVPNDKVGLVIGRGGETVKGIQNTYGVRLQIEQQPDPSGERVIKVSGPNRDGINAAIEVIYDKCGMRGAMGMGGQMGMNSQYGYGTDPYGMMAQQQQQAYGQDYSQYYDQSAYQYDPAAYAAYAAQVAAAGGAAPATSAEAAPAPGADTTAAGAAAGGDDAANAAAWAAYYQYYAQYGGAAGTADAGATGEAPANPSGAEEAPPGA</sequence>
<dbReference type="CDD" id="cd00105">
    <property type="entry name" value="KH-I"/>
    <property type="match status" value="1"/>
</dbReference>
<dbReference type="InterPro" id="IPR004088">
    <property type="entry name" value="KH_dom_type_1"/>
</dbReference>
<dbReference type="SUPFAM" id="SSF54791">
    <property type="entry name" value="Eukaryotic type KH-domain (KH-domain type I)"/>
    <property type="match status" value="3"/>
</dbReference>
<accession>A0A507F2G6</accession>
<evidence type="ECO:0000256" key="1">
    <source>
        <dbReference type="ARBA" id="ARBA00022737"/>
    </source>
</evidence>
<dbReference type="OrthoDB" id="5204190at2759"/>
<dbReference type="SMART" id="SM00322">
    <property type="entry name" value="KH"/>
    <property type="match status" value="3"/>
</dbReference>
<reference evidence="5 6" key="1">
    <citation type="journal article" date="2019" name="Sci. Rep.">
        <title>Comparative genomics of chytrid fungi reveal insights into the obligate biotrophic and pathogenic lifestyle of Synchytrium endobioticum.</title>
        <authorList>
            <person name="van de Vossenberg B.T.L.H."/>
            <person name="Warris S."/>
            <person name="Nguyen H.D.T."/>
            <person name="van Gent-Pelzer M.P.E."/>
            <person name="Joly D.L."/>
            <person name="van de Geest H.C."/>
            <person name="Bonants P.J.M."/>
            <person name="Smith D.S."/>
            <person name="Levesque C.A."/>
            <person name="van der Lee T.A.J."/>
        </authorList>
    </citation>
    <scope>NUCLEOTIDE SEQUENCE [LARGE SCALE GENOMIC DNA]</scope>
    <source>
        <strain evidence="5 6">CBS 675.73</strain>
    </source>
</reference>
<evidence type="ECO:0000259" key="4">
    <source>
        <dbReference type="SMART" id="SM00322"/>
    </source>
</evidence>
<feature type="compositionally biased region" description="Basic and acidic residues" evidence="3">
    <location>
        <begin position="63"/>
        <end position="77"/>
    </location>
</feature>
<organism evidence="5 6">
    <name type="scientific">Chytriomyces confervae</name>
    <dbReference type="NCBI Taxonomy" id="246404"/>
    <lineage>
        <taxon>Eukaryota</taxon>
        <taxon>Fungi</taxon>
        <taxon>Fungi incertae sedis</taxon>
        <taxon>Chytridiomycota</taxon>
        <taxon>Chytridiomycota incertae sedis</taxon>
        <taxon>Chytridiomycetes</taxon>
        <taxon>Chytridiales</taxon>
        <taxon>Chytriomycetaceae</taxon>
        <taxon>Chytriomyces</taxon>
    </lineage>
</organism>
<evidence type="ECO:0000313" key="5">
    <source>
        <dbReference type="EMBL" id="TPX70324.1"/>
    </source>
</evidence>
<dbReference type="InterPro" id="IPR036612">
    <property type="entry name" value="KH_dom_type_1_sf"/>
</dbReference>
<dbReference type="Pfam" id="PF00013">
    <property type="entry name" value="KH_1"/>
    <property type="match status" value="3"/>
</dbReference>
<dbReference type="InterPro" id="IPR004087">
    <property type="entry name" value="KH_dom"/>
</dbReference>
<feature type="region of interest" description="Disordered" evidence="3">
    <location>
        <begin position="32"/>
        <end position="90"/>
    </location>
</feature>
<dbReference type="AlphaFoldDB" id="A0A507F2G6"/>
<comment type="caution">
    <text evidence="5">The sequence shown here is derived from an EMBL/GenBank/DDBJ whole genome shotgun (WGS) entry which is preliminary data.</text>
</comment>
<name>A0A507F2G6_9FUNG</name>